<dbReference type="GO" id="GO:0061749">
    <property type="term" value="F:forked DNA-dependent helicase activity"/>
    <property type="evidence" value="ECO:0007669"/>
    <property type="project" value="TreeGrafter"/>
</dbReference>
<protein>
    <submittedName>
        <fullName evidence="3">Helicase conserved C-terminal domain-containing protein</fullName>
    </submittedName>
</protein>
<dbReference type="InterPro" id="IPR014001">
    <property type="entry name" value="Helicase_ATP-bd"/>
</dbReference>
<reference evidence="3 4" key="1">
    <citation type="submission" date="2017-02" db="EMBL/GenBank/DDBJ databases">
        <authorList>
            <person name="Peterson S.W."/>
        </authorList>
    </citation>
    <scope>NUCLEOTIDE SEQUENCE [LARGE SCALE GENOMIC DNA]</scope>
    <source>
        <strain evidence="3 4">ATCC 27749</strain>
    </source>
</reference>
<keyword evidence="4" id="KW-1185">Reference proteome</keyword>
<dbReference type="RefSeq" id="WP_159446983.1">
    <property type="nucleotide sequence ID" value="NZ_FUYF01000004.1"/>
</dbReference>
<evidence type="ECO:0000313" key="4">
    <source>
        <dbReference type="Proteomes" id="UP000190286"/>
    </source>
</evidence>
<dbReference type="InterPro" id="IPR050742">
    <property type="entry name" value="Helicase_Restrict-Modif_Enz"/>
</dbReference>
<keyword evidence="3" id="KW-0347">Helicase</keyword>
<dbReference type="PANTHER" id="PTHR47396:SF1">
    <property type="entry name" value="ATP-DEPENDENT HELICASE IRC3-RELATED"/>
    <property type="match status" value="1"/>
</dbReference>
<dbReference type="GeneID" id="93337420"/>
<keyword evidence="3" id="KW-0378">Hydrolase</keyword>
<dbReference type="EMBL" id="FUYF01000004">
    <property type="protein sequence ID" value="SKA80035.1"/>
    <property type="molecule type" value="Genomic_DNA"/>
</dbReference>
<organism evidence="3 4">
    <name type="scientific">Gemmiger formicilis</name>
    <dbReference type="NCBI Taxonomy" id="745368"/>
    <lineage>
        <taxon>Bacteria</taxon>
        <taxon>Bacillati</taxon>
        <taxon>Bacillota</taxon>
        <taxon>Clostridia</taxon>
        <taxon>Eubacteriales</taxon>
        <taxon>Gemmiger</taxon>
    </lineage>
</organism>
<dbReference type="Proteomes" id="UP000190286">
    <property type="component" value="Unassembled WGS sequence"/>
</dbReference>
<dbReference type="SUPFAM" id="SSF52540">
    <property type="entry name" value="P-loop containing nucleoside triphosphate hydrolases"/>
    <property type="match status" value="1"/>
</dbReference>
<dbReference type="Gene3D" id="3.40.50.300">
    <property type="entry name" value="P-loop containing nucleotide triphosphate hydrolases"/>
    <property type="match status" value="2"/>
</dbReference>
<evidence type="ECO:0000259" key="2">
    <source>
        <dbReference type="PROSITE" id="PS51194"/>
    </source>
</evidence>
<name>A0A1T4WT58_9FIRM</name>
<evidence type="ECO:0000259" key="1">
    <source>
        <dbReference type="PROSITE" id="PS51192"/>
    </source>
</evidence>
<keyword evidence="3" id="KW-0067">ATP-binding</keyword>
<feature type="domain" description="Helicase ATP-binding" evidence="1">
    <location>
        <begin position="23"/>
        <end position="170"/>
    </location>
</feature>
<dbReference type="InterPro" id="IPR027417">
    <property type="entry name" value="P-loop_NTPase"/>
</dbReference>
<dbReference type="OrthoDB" id="9802848at2"/>
<dbReference type="AlphaFoldDB" id="A0A1T4WT58"/>
<dbReference type="GO" id="GO:0016787">
    <property type="term" value="F:hydrolase activity"/>
    <property type="evidence" value="ECO:0007669"/>
    <property type="project" value="InterPro"/>
</dbReference>
<dbReference type="PROSITE" id="PS51192">
    <property type="entry name" value="HELICASE_ATP_BIND_1"/>
    <property type="match status" value="1"/>
</dbReference>
<dbReference type="Pfam" id="PF04851">
    <property type="entry name" value="ResIII"/>
    <property type="match status" value="1"/>
</dbReference>
<accession>A0A1T4WT58</accession>
<dbReference type="GO" id="GO:0036121">
    <property type="term" value="F:double-stranded DNA helicase activity"/>
    <property type="evidence" value="ECO:0007669"/>
    <property type="project" value="TreeGrafter"/>
</dbReference>
<keyword evidence="3" id="KW-0547">Nucleotide-binding</keyword>
<dbReference type="SMART" id="SM00490">
    <property type="entry name" value="HELICc"/>
    <property type="match status" value="1"/>
</dbReference>
<gene>
    <name evidence="3" type="ORF">SAMN02745178_00942</name>
</gene>
<feature type="domain" description="Helicase C-terminal" evidence="2">
    <location>
        <begin position="223"/>
        <end position="388"/>
    </location>
</feature>
<proteinExistence type="predicted"/>
<dbReference type="STRING" id="745368.SAMN02745178_00942"/>
<sequence length="539" mass="60443">MITNNKGSPVPPLRDYQQEALARMQHYEGRAALLVLATGLGKTRIFTEFLRWEVNENDHHCLILSHREELVHQPLTYLQDLTCGVELADKRANHEPIISASVQSLVSRLDKYNPREIDTIIVDEAHHAAAPTYRRILDYFQNAQIFGFSATPHRGDGVGLGCVFEDIIYDKDVLWAIKNNYLAPIKCRQVNLKYDMGKVKIREDTNDYDQTAVARVMSGTAAGVVEAYNKYAKGPTIIFAASLDEVRDITHLINKQSNSKIAAAVTAATPDRDRLLEAYTLGLIKVLVNYSIFTEGTDLPATETIIIARPIAPTNVGLYAQIVGRGLRPYPGKPCCNVIDCVGISDYPICTAATLIGDEPKEPQPQKAKQEQMADSEEQIEVLPAEKIPDTWIKKEREVDVMDVGMGADMHDVAWIPLTTGGYLLPIPGVTYKISKPLTDGTVFLYKNKKSAKSPMPLQFIFDWVYQDLRQKHANAKYIWCKSERKRWDNQPITREQVTLIKKLAPDYKINTKKTTRGDASAIIQNLLYIRQAGDSNAS</sequence>
<dbReference type="GO" id="GO:0005524">
    <property type="term" value="F:ATP binding"/>
    <property type="evidence" value="ECO:0007669"/>
    <property type="project" value="InterPro"/>
</dbReference>
<dbReference type="SMART" id="SM00487">
    <property type="entry name" value="DEXDc"/>
    <property type="match status" value="1"/>
</dbReference>
<dbReference type="GO" id="GO:0000403">
    <property type="term" value="F:Y-form DNA binding"/>
    <property type="evidence" value="ECO:0007669"/>
    <property type="project" value="TreeGrafter"/>
</dbReference>
<dbReference type="InterPro" id="IPR001650">
    <property type="entry name" value="Helicase_C-like"/>
</dbReference>
<dbReference type="PROSITE" id="PS51194">
    <property type="entry name" value="HELICASE_CTER"/>
    <property type="match status" value="1"/>
</dbReference>
<dbReference type="Pfam" id="PF00271">
    <property type="entry name" value="Helicase_C"/>
    <property type="match status" value="1"/>
</dbReference>
<dbReference type="InterPro" id="IPR006935">
    <property type="entry name" value="Helicase/UvrB_N"/>
</dbReference>
<dbReference type="PANTHER" id="PTHR47396">
    <property type="entry name" value="TYPE I RESTRICTION ENZYME ECOKI R PROTEIN"/>
    <property type="match status" value="1"/>
</dbReference>
<evidence type="ECO:0000313" key="3">
    <source>
        <dbReference type="EMBL" id="SKA80035.1"/>
    </source>
</evidence>